<sequence length="556" mass="62332">MSSTANSMDSRSFHSLQSPHDELKQEEQAELDLSCARRALHNLDIMNEVFKHLSLELDSVDRNSDGAPSIARRTLLDAACSCRSFEEPALSAMWRVMPSVFPLLKLLPSFIEVNDTYILEEVGVDDWTKFAKRARQVQVLLLRENHDAISPLALIRLQQLHGQPILPALLKISILEDFDVSSFVPLLVLSPSVRSIELRDNSIIKEEFFRSFRASILAQAPLITHLNLNSTSHPLDPSFILTLHSLCDLELGMGQGNLSVTFMIGLGRLHSLRHLTLKMGLYIPPITKQGPAATLNDRFSEFASDMQKLKLFATLESFSLFGRPASTLITLAYMYPLSLKSLNIQDAHDFSSIQIMRKNSTLISLGSIARNLKTFTMKQSSSGGLPDLRSFRSLQLLEILELSGGSAKVTDDDMSTLATNMPHLKILVLPSLCGVDHPSIKFIWCPDTLPSKLECLKICVYKSVGSFAKLPPLPNIIIPKPQAHLFLRTLSISSYFGAQEYEKINQLAKLINYAFPKLNFVEAYGLNAKKECWGRVELFRATLREVCDNIEQEYKE</sequence>
<comment type="caution">
    <text evidence="2">The sequence shown here is derived from an EMBL/GenBank/DDBJ whole genome shotgun (WGS) entry which is preliminary data.</text>
</comment>
<gene>
    <name evidence="2" type="ORF">CPB83DRAFT_131007</name>
</gene>
<evidence type="ECO:0000256" key="1">
    <source>
        <dbReference type="SAM" id="MobiDB-lite"/>
    </source>
</evidence>
<dbReference type="AlphaFoldDB" id="A0A9P6EMD4"/>
<dbReference type="SUPFAM" id="SSF52047">
    <property type="entry name" value="RNI-like"/>
    <property type="match status" value="1"/>
</dbReference>
<dbReference type="OrthoDB" id="3067012at2759"/>
<feature type="compositionally biased region" description="Polar residues" evidence="1">
    <location>
        <begin position="1"/>
        <end position="18"/>
    </location>
</feature>
<name>A0A9P6EMD4_9AGAR</name>
<evidence type="ECO:0000313" key="3">
    <source>
        <dbReference type="Proteomes" id="UP000807306"/>
    </source>
</evidence>
<evidence type="ECO:0000313" key="2">
    <source>
        <dbReference type="EMBL" id="KAF9531249.1"/>
    </source>
</evidence>
<accession>A0A9P6EMD4</accession>
<feature type="region of interest" description="Disordered" evidence="1">
    <location>
        <begin position="1"/>
        <end position="21"/>
    </location>
</feature>
<dbReference type="Gene3D" id="3.80.10.10">
    <property type="entry name" value="Ribonuclease Inhibitor"/>
    <property type="match status" value="1"/>
</dbReference>
<keyword evidence="3" id="KW-1185">Reference proteome</keyword>
<dbReference type="InterPro" id="IPR032675">
    <property type="entry name" value="LRR_dom_sf"/>
</dbReference>
<reference evidence="2" key="1">
    <citation type="submission" date="2020-11" db="EMBL/GenBank/DDBJ databases">
        <authorList>
            <consortium name="DOE Joint Genome Institute"/>
            <person name="Ahrendt S."/>
            <person name="Riley R."/>
            <person name="Andreopoulos W."/>
            <person name="Labutti K."/>
            <person name="Pangilinan J."/>
            <person name="Ruiz-Duenas F.J."/>
            <person name="Barrasa J.M."/>
            <person name="Sanchez-Garcia M."/>
            <person name="Camarero S."/>
            <person name="Miyauchi S."/>
            <person name="Serrano A."/>
            <person name="Linde D."/>
            <person name="Babiker R."/>
            <person name="Drula E."/>
            <person name="Ayuso-Fernandez I."/>
            <person name="Pacheco R."/>
            <person name="Padilla G."/>
            <person name="Ferreira P."/>
            <person name="Barriuso J."/>
            <person name="Kellner H."/>
            <person name="Castanera R."/>
            <person name="Alfaro M."/>
            <person name="Ramirez L."/>
            <person name="Pisabarro A.G."/>
            <person name="Kuo A."/>
            <person name="Tritt A."/>
            <person name="Lipzen A."/>
            <person name="He G."/>
            <person name="Yan M."/>
            <person name="Ng V."/>
            <person name="Cullen D."/>
            <person name="Martin F."/>
            <person name="Rosso M.-N."/>
            <person name="Henrissat B."/>
            <person name="Hibbett D."/>
            <person name="Martinez A.T."/>
            <person name="Grigoriev I.V."/>
        </authorList>
    </citation>
    <scope>NUCLEOTIDE SEQUENCE</scope>
    <source>
        <strain evidence="2">CBS 506.95</strain>
    </source>
</reference>
<proteinExistence type="predicted"/>
<dbReference type="Proteomes" id="UP000807306">
    <property type="component" value="Unassembled WGS sequence"/>
</dbReference>
<dbReference type="EMBL" id="MU157836">
    <property type="protein sequence ID" value="KAF9531249.1"/>
    <property type="molecule type" value="Genomic_DNA"/>
</dbReference>
<protein>
    <submittedName>
        <fullName evidence="2">Uncharacterized protein</fullName>
    </submittedName>
</protein>
<organism evidence="2 3">
    <name type="scientific">Crepidotus variabilis</name>
    <dbReference type="NCBI Taxonomy" id="179855"/>
    <lineage>
        <taxon>Eukaryota</taxon>
        <taxon>Fungi</taxon>
        <taxon>Dikarya</taxon>
        <taxon>Basidiomycota</taxon>
        <taxon>Agaricomycotina</taxon>
        <taxon>Agaricomycetes</taxon>
        <taxon>Agaricomycetidae</taxon>
        <taxon>Agaricales</taxon>
        <taxon>Agaricineae</taxon>
        <taxon>Crepidotaceae</taxon>
        <taxon>Crepidotus</taxon>
    </lineage>
</organism>